<evidence type="ECO:0000313" key="7">
    <source>
        <dbReference type="Proteomes" id="UP001183006"/>
    </source>
</evidence>
<evidence type="ECO:0000256" key="3">
    <source>
        <dbReference type="ARBA" id="ARBA00023004"/>
    </source>
</evidence>
<dbReference type="GO" id="GO:0044682">
    <property type="term" value="F:GTP cyclohydrolase IV activity"/>
    <property type="evidence" value="ECO:0007669"/>
    <property type="project" value="UniProtKB-UniRule"/>
</dbReference>
<dbReference type="GO" id="GO:2001118">
    <property type="term" value="P:tetrahydromethanopterin biosynthetic process"/>
    <property type="evidence" value="ECO:0007669"/>
    <property type="project" value="UniProtKB-UniRule"/>
</dbReference>
<dbReference type="GeneID" id="84230160"/>
<comment type="subunit">
    <text evidence="4">Homodimer.</text>
</comment>
<dbReference type="KEGG" id="mmav:RE476_08425"/>
<dbReference type="PANTHER" id="PTHR36445:SF1">
    <property type="entry name" value="GTP CYCLOHYDROLASE MPTA"/>
    <property type="match status" value="1"/>
</dbReference>
<organism evidence="6 7">
    <name type="scientific">Methanolobus mangrovi</name>
    <dbReference type="NCBI Taxonomy" id="3072977"/>
    <lineage>
        <taxon>Archaea</taxon>
        <taxon>Methanobacteriati</taxon>
        <taxon>Methanobacteriota</taxon>
        <taxon>Stenosarchaea group</taxon>
        <taxon>Methanomicrobia</taxon>
        <taxon>Methanosarcinales</taxon>
        <taxon>Methanosarcinaceae</taxon>
        <taxon>Methanolobus</taxon>
    </lineage>
</organism>
<dbReference type="Proteomes" id="UP001183006">
    <property type="component" value="Chromosome"/>
</dbReference>
<reference evidence="6" key="1">
    <citation type="submission" date="2023-08" db="EMBL/GenBank/DDBJ databases">
        <title>Methanolobus mangrovi sp. nov. and Methanolobus sediminis sp. nov, two novel methylotrophic methanogens isolated from mangrove sediments in China.</title>
        <authorList>
            <person name="Zhou J."/>
        </authorList>
    </citation>
    <scope>NUCLEOTIDE SEQUENCE</scope>
    <source>
        <strain evidence="6">FTZ2</strain>
    </source>
</reference>
<gene>
    <name evidence="4 6" type="primary">mptA</name>
    <name evidence="6" type="ORF">RE476_08425</name>
</gene>
<protein>
    <recommendedName>
        <fullName evidence="4 5">GTP cyclohydrolase MptA</fullName>
        <ecNumber evidence="4 5">3.5.4.39</ecNumber>
    </recommendedName>
    <alternativeName>
        <fullName evidence="4">GTP cyclohydrolase IV</fullName>
    </alternativeName>
</protein>
<evidence type="ECO:0000256" key="2">
    <source>
        <dbReference type="ARBA" id="ARBA00022801"/>
    </source>
</evidence>
<dbReference type="HAMAP" id="MF_01527_A">
    <property type="entry name" value="GTP_cyclohydrol_A"/>
    <property type="match status" value="1"/>
</dbReference>
<comment type="pathway">
    <text evidence="4">Cofactor biosynthesis; 5,6,7,8-tetrahydromethanopterin biosynthesis.</text>
</comment>
<dbReference type="Gene3D" id="3.10.270.10">
    <property type="entry name" value="Urate Oxidase"/>
    <property type="match status" value="1"/>
</dbReference>
<keyword evidence="2 4" id="KW-0378">Hydrolase</keyword>
<comment type="function">
    <text evidence="4">Converts GTP to 7,8-dihydro-D-neopterin 2',3'-cyclic phosphate, the first intermediate in the biosynthesis of coenzyme methanopterin.</text>
</comment>
<comment type="catalytic activity">
    <reaction evidence="4">
        <text>GTP + H2O = 7,8-dihydroneopterin 2',3'-cyclic phosphate + formate + diphosphate + H(+)</text>
        <dbReference type="Rhea" id="RHEA:25860"/>
        <dbReference type="ChEBI" id="CHEBI:15377"/>
        <dbReference type="ChEBI" id="CHEBI:15378"/>
        <dbReference type="ChEBI" id="CHEBI:15740"/>
        <dbReference type="ChEBI" id="CHEBI:33019"/>
        <dbReference type="ChEBI" id="CHEBI:37565"/>
        <dbReference type="ChEBI" id="CHEBI:58854"/>
        <dbReference type="EC" id="3.5.4.39"/>
    </reaction>
</comment>
<accession>A0AA51UED7</accession>
<dbReference type="EMBL" id="CP133594">
    <property type="protein sequence ID" value="WMW21429.1"/>
    <property type="molecule type" value="Genomic_DNA"/>
</dbReference>
<dbReference type="GO" id="GO:0005506">
    <property type="term" value="F:iron ion binding"/>
    <property type="evidence" value="ECO:0007669"/>
    <property type="project" value="UniProtKB-UniRule"/>
</dbReference>
<name>A0AA51UED7_9EURY</name>
<evidence type="ECO:0000256" key="1">
    <source>
        <dbReference type="ARBA" id="ARBA00022723"/>
    </source>
</evidence>
<dbReference type="InterPro" id="IPR003801">
    <property type="entry name" value="GTP_cyclohydrolase_FolE2/MptA"/>
</dbReference>
<comment type="cofactor">
    <cofactor evidence="4">
        <name>Fe(2+)</name>
        <dbReference type="ChEBI" id="CHEBI:29033"/>
    </cofactor>
    <text evidence="4">Binds 1 Fe(2+) ion per subunit.</text>
</comment>
<keyword evidence="1 4" id="KW-0479">Metal-binding</keyword>
<feature type="site" description="May be catalytically important" evidence="4">
    <location>
        <position position="165"/>
    </location>
</feature>
<evidence type="ECO:0000256" key="4">
    <source>
        <dbReference type="HAMAP-Rule" id="MF_01527"/>
    </source>
</evidence>
<dbReference type="InterPro" id="IPR022840">
    <property type="entry name" value="GTP_cyclohydrolase_MptA"/>
</dbReference>
<dbReference type="Pfam" id="PF02649">
    <property type="entry name" value="GCHY-1"/>
    <property type="match status" value="1"/>
</dbReference>
<sequence length="318" mass="35744">MEVPVVKLPDIQANKPQIPINLTRVGVTNVKKLVQIKRKDKRPVILICTFDIFVDLPSHLKGANLSRNFEAVDEVLEKAVNMPVYEIEQLCSDVAQSLLTRHEYASRAEVILKSEYVVKRESPATKMECQEVVEIFAEAIAMRDDVERMAVKKLIGAEVVGMTACPCAQEIMRDNARKELENIGVEGQHIAEFLHRVPMATHNQRGRGIISIEVEGNVFVSLEKIIEIIEGSMSSSVFELLKRSDEAMVVQTAHNNPKFVEDCVRTMAKNVVKGFEHLPDEAIITIKQINEESIHRHNAFAERVATIGDLRLEISQDA</sequence>
<comment type="similarity">
    <text evidence="4">Belongs to the GTP cyclohydrolase IV family.</text>
</comment>
<dbReference type="PANTHER" id="PTHR36445">
    <property type="entry name" value="GTP CYCLOHYDROLASE MPTA"/>
    <property type="match status" value="1"/>
</dbReference>
<dbReference type="GO" id="GO:0003934">
    <property type="term" value="F:GTP cyclohydrolase I activity"/>
    <property type="evidence" value="ECO:0007669"/>
    <property type="project" value="InterPro"/>
</dbReference>
<dbReference type="NCBIfam" id="TIGR00294">
    <property type="entry name" value="GTP cyclohydrolase MptA"/>
    <property type="match status" value="1"/>
</dbReference>
<evidence type="ECO:0000313" key="6">
    <source>
        <dbReference type="EMBL" id="WMW21429.1"/>
    </source>
</evidence>
<dbReference type="RefSeq" id="WP_309307215.1">
    <property type="nucleotide sequence ID" value="NZ_CP133594.1"/>
</dbReference>
<keyword evidence="3 4" id="KW-0408">Iron</keyword>
<proteinExistence type="inferred from homology"/>
<dbReference type="AlphaFoldDB" id="A0AA51UED7"/>
<keyword evidence="7" id="KW-1185">Reference proteome</keyword>
<evidence type="ECO:0000256" key="5">
    <source>
        <dbReference type="NCBIfam" id="TIGR00294"/>
    </source>
</evidence>
<dbReference type="EC" id="3.5.4.39" evidence="4 5"/>